<proteinExistence type="predicted"/>
<evidence type="ECO:0000256" key="1">
    <source>
        <dbReference type="SAM" id="Phobius"/>
    </source>
</evidence>
<dbReference type="EMBL" id="CATQJA010002710">
    <property type="protein sequence ID" value="CAJ0587626.1"/>
    <property type="molecule type" value="Genomic_DNA"/>
</dbReference>
<feature type="non-terminal residue" evidence="2">
    <location>
        <position position="252"/>
    </location>
</feature>
<gene>
    <name evidence="2" type="ORF">MSPICULIGERA_LOCUS25583</name>
</gene>
<feature type="transmembrane region" description="Helical" evidence="1">
    <location>
        <begin position="198"/>
        <end position="220"/>
    </location>
</feature>
<sequence>MQFEALDYGTLVLKLLIFALTFYTLWRLRKFKEINPILVANVILVLTDFIYAALAIVHDNLAKIFDYETFGPIGGFAYLYIANLRYWMQIYTLCILSVLYLVAIFAPSKYRLLGKASIFGIMAIPAGLTVGLLIGTDVAIIAKLYKMKVLGKERRPVEISPRTVTNHPTGPLFPRPSQNNLMKNTTATRSKTTIDIRLALAFLYITVAFIIMTLYFRYIYIVPYSIMPYTNFVVFNLELSKCTVYVLIVTQK</sequence>
<keyword evidence="1" id="KW-0472">Membrane</keyword>
<feature type="transmembrane region" description="Helical" evidence="1">
    <location>
        <begin position="118"/>
        <end position="145"/>
    </location>
</feature>
<keyword evidence="1" id="KW-1133">Transmembrane helix</keyword>
<dbReference type="AlphaFoldDB" id="A0AA36DKA4"/>
<feature type="transmembrane region" description="Helical" evidence="1">
    <location>
        <begin position="6"/>
        <end position="26"/>
    </location>
</feature>
<protein>
    <submittedName>
        <fullName evidence="2">Uncharacterized protein</fullName>
    </submittedName>
</protein>
<keyword evidence="3" id="KW-1185">Reference proteome</keyword>
<organism evidence="2 3">
    <name type="scientific">Mesorhabditis spiculigera</name>
    <dbReference type="NCBI Taxonomy" id="96644"/>
    <lineage>
        <taxon>Eukaryota</taxon>
        <taxon>Metazoa</taxon>
        <taxon>Ecdysozoa</taxon>
        <taxon>Nematoda</taxon>
        <taxon>Chromadorea</taxon>
        <taxon>Rhabditida</taxon>
        <taxon>Rhabditina</taxon>
        <taxon>Rhabditomorpha</taxon>
        <taxon>Rhabditoidea</taxon>
        <taxon>Rhabditidae</taxon>
        <taxon>Mesorhabditinae</taxon>
        <taxon>Mesorhabditis</taxon>
    </lineage>
</organism>
<comment type="caution">
    <text evidence="2">The sequence shown here is derived from an EMBL/GenBank/DDBJ whole genome shotgun (WGS) entry which is preliminary data.</text>
</comment>
<dbReference type="Proteomes" id="UP001177023">
    <property type="component" value="Unassembled WGS sequence"/>
</dbReference>
<evidence type="ECO:0000313" key="3">
    <source>
        <dbReference type="Proteomes" id="UP001177023"/>
    </source>
</evidence>
<reference evidence="2" key="1">
    <citation type="submission" date="2023-06" db="EMBL/GenBank/DDBJ databases">
        <authorList>
            <person name="Delattre M."/>
        </authorList>
    </citation>
    <scope>NUCLEOTIDE SEQUENCE</scope>
    <source>
        <strain evidence="2">AF72</strain>
    </source>
</reference>
<name>A0AA36DKA4_9BILA</name>
<accession>A0AA36DKA4</accession>
<dbReference type="Gene3D" id="1.20.1070.10">
    <property type="entry name" value="Rhodopsin 7-helix transmembrane proteins"/>
    <property type="match status" value="1"/>
</dbReference>
<feature type="transmembrane region" description="Helical" evidence="1">
    <location>
        <begin position="226"/>
        <end position="248"/>
    </location>
</feature>
<feature type="transmembrane region" description="Helical" evidence="1">
    <location>
        <begin position="38"/>
        <end position="58"/>
    </location>
</feature>
<feature type="transmembrane region" description="Helical" evidence="1">
    <location>
        <begin position="64"/>
        <end position="81"/>
    </location>
</feature>
<feature type="transmembrane region" description="Helical" evidence="1">
    <location>
        <begin position="88"/>
        <end position="106"/>
    </location>
</feature>
<keyword evidence="1" id="KW-0812">Transmembrane</keyword>
<evidence type="ECO:0000313" key="2">
    <source>
        <dbReference type="EMBL" id="CAJ0587626.1"/>
    </source>
</evidence>